<protein>
    <submittedName>
        <fullName evidence="2">DUF928 domain-containing protein</fullName>
    </submittedName>
</protein>
<gene>
    <name evidence="2" type="ORF">ENR64_26685</name>
</gene>
<feature type="region of interest" description="Disordered" evidence="1">
    <location>
        <begin position="53"/>
        <end position="105"/>
    </location>
</feature>
<accession>A0A7C3KJ84</accession>
<comment type="caution">
    <text evidence="2">The sequence shown here is derived from an EMBL/GenBank/DDBJ whole genome shotgun (WGS) entry which is preliminary data.</text>
</comment>
<feature type="compositionally biased region" description="Low complexity" evidence="1">
    <location>
        <begin position="90"/>
        <end position="103"/>
    </location>
</feature>
<organism evidence="2">
    <name type="scientific">Oscillatoriales cyanobacterium SpSt-418</name>
    <dbReference type="NCBI Taxonomy" id="2282169"/>
    <lineage>
        <taxon>Bacteria</taxon>
        <taxon>Bacillati</taxon>
        <taxon>Cyanobacteriota</taxon>
        <taxon>Cyanophyceae</taxon>
        <taxon>Oscillatoriophycideae</taxon>
        <taxon>Oscillatoriales</taxon>
    </lineage>
</organism>
<dbReference type="InterPro" id="IPR010328">
    <property type="entry name" value="DUF928"/>
</dbReference>
<dbReference type="EMBL" id="DSRU01000392">
    <property type="protein sequence ID" value="HFN01268.1"/>
    <property type="molecule type" value="Genomic_DNA"/>
</dbReference>
<dbReference type="AlphaFoldDB" id="A0A7C3KJ84"/>
<dbReference type="Pfam" id="PF06051">
    <property type="entry name" value="DUF928"/>
    <property type="match status" value="1"/>
</dbReference>
<name>A0A7C3KJ84_9CYAN</name>
<sequence>MKSIFLTISLISTFNFTFLAKNSVQAQKIIPLIAGNYPLTGLQEFDPSVSPFKTKQLGKTNGAGGAKGRDDQLQPLIFNTPKVPGGTGRPSGNSSSSGGASRGDCTPNKELIALVPVYRSGQSQNVWGLTIAEHPSFGFYVPEKLPLTATLTLAEDDKKLVYSTKMILPGESGIIHVSLPSTAPKLALNQAYRWYFKIDCGPYSLPKTVSGWIQRTEISATLKQQLTNASLAERVRILAQNGIWYDALTGAAELRRTNPADRAWQDLLKAIALENLANEPQVDCCQLAD</sequence>
<proteinExistence type="predicted"/>
<reference evidence="2" key="1">
    <citation type="journal article" date="2020" name="mSystems">
        <title>Genome- and Community-Level Interaction Insights into Carbon Utilization and Element Cycling Functions of Hydrothermarchaeota in Hydrothermal Sediment.</title>
        <authorList>
            <person name="Zhou Z."/>
            <person name="Liu Y."/>
            <person name="Xu W."/>
            <person name="Pan J."/>
            <person name="Luo Z.H."/>
            <person name="Li M."/>
        </authorList>
    </citation>
    <scope>NUCLEOTIDE SEQUENCE [LARGE SCALE GENOMIC DNA]</scope>
    <source>
        <strain evidence="2">SpSt-418</strain>
    </source>
</reference>
<evidence type="ECO:0000256" key="1">
    <source>
        <dbReference type="SAM" id="MobiDB-lite"/>
    </source>
</evidence>
<evidence type="ECO:0000313" key="2">
    <source>
        <dbReference type="EMBL" id="HFN01268.1"/>
    </source>
</evidence>